<feature type="domain" description="Glycosyltransferase 2-like" evidence="4">
    <location>
        <begin position="26"/>
        <end position="136"/>
    </location>
</feature>
<organism evidence="5 6">
    <name type="scientific">Arenicella xantha</name>
    <dbReference type="NCBI Taxonomy" id="644221"/>
    <lineage>
        <taxon>Bacteria</taxon>
        <taxon>Pseudomonadati</taxon>
        <taxon>Pseudomonadota</taxon>
        <taxon>Gammaproteobacteria</taxon>
        <taxon>Arenicellales</taxon>
        <taxon>Arenicellaceae</taxon>
        <taxon>Arenicella</taxon>
    </lineage>
</organism>
<protein>
    <recommendedName>
        <fullName evidence="4">Glycosyltransferase 2-like domain-containing protein</fullName>
    </recommendedName>
</protein>
<reference evidence="5 6" key="1">
    <citation type="submission" date="2018-06" db="EMBL/GenBank/DDBJ databases">
        <title>Genomic Encyclopedia of Type Strains, Phase IV (KMG-IV): sequencing the most valuable type-strain genomes for metagenomic binning, comparative biology and taxonomic classification.</title>
        <authorList>
            <person name="Goeker M."/>
        </authorList>
    </citation>
    <scope>NUCLEOTIDE SEQUENCE [LARGE SCALE GENOMIC DNA]</scope>
    <source>
        <strain evidence="5 6">DSM 24032</strain>
    </source>
</reference>
<dbReference type="Gene3D" id="3.90.550.10">
    <property type="entry name" value="Spore Coat Polysaccharide Biosynthesis Protein SpsA, Chain A"/>
    <property type="match status" value="1"/>
</dbReference>
<evidence type="ECO:0000256" key="2">
    <source>
        <dbReference type="ARBA" id="ARBA00022676"/>
    </source>
</evidence>
<keyword evidence="6" id="KW-1185">Reference proteome</keyword>
<dbReference type="Pfam" id="PF00535">
    <property type="entry name" value="Glycos_transf_2"/>
    <property type="match status" value="1"/>
</dbReference>
<accession>A0A395JMT8</accession>
<sequence length="321" mass="36101">MRVNLLPDSLLEPSSKPLIVASILNWNQFELTVRCLTSLIEKGYPNLIVCVTDNHSAVFDEKHLLSLFPNLIILKNGQNLGYAGGHLKALDYALSVNAELIWLLNNDTVVTDQTLPPLLNAYNREGVAIYGSLAINCDGDISEDVIWGVTEQLNGAVCSFAALTQDELTEMPIKQVANVLGCSMLVPLSLIEAYGFIDTSFFLYFEETDYCLRLLELGVPSYMVSGSVIMHEEKASIASNPCLQKRVDYYLYRNLHRLILRHGSKMLAFHYLTTVLKRLVIANVFRSKHMSKVNRFEVLGVLHSYLGVTGKYYDPELYRQV</sequence>
<dbReference type="AlphaFoldDB" id="A0A395JMT8"/>
<dbReference type="PANTHER" id="PTHR43179:SF12">
    <property type="entry name" value="GALACTOFURANOSYLTRANSFERASE GLFT2"/>
    <property type="match status" value="1"/>
</dbReference>
<dbReference type="EMBL" id="QNRT01000001">
    <property type="protein sequence ID" value="RBP52971.1"/>
    <property type="molecule type" value="Genomic_DNA"/>
</dbReference>
<keyword evidence="3" id="KW-0808">Transferase</keyword>
<evidence type="ECO:0000313" key="6">
    <source>
        <dbReference type="Proteomes" id="UP000253083"/>
    </source>
</evidence>
<dbReference type="OrthoDB" id="9801954at2"/>
<dbReference type="InParanoid" id="A0A395JMT8"/>
<dbReference type="GO" id="GO:0016757">
    <property type="term" value="F:glycosyltransferase activity"/>
    <property type="evidence" value="ECO:0007669"/>
    <property type="project" value="UniProtKB-KW"/>
</dbReference>
<proteinExistence type="inferred from homology"/>
<keyword evidence="2" id="KW-0328">Glycosyltransferase</keyword>
<dbReference type="SUPFAM" id="SSF53448">
    <property type="entry name" value="Nucleotide-diphospho-sugar transferases"/>
    <property type="match status" value="1"/>
</dbReference>
<gene>
    <name evidence="5" type="ORF">DFR28_101355</name>
</gene>
<evidence type="ECO:0000313" key="5">
    <source>
        <dbReference type="EMBL" id="RBP52971.1"/>
    </source>
</evidence>
<comment type="similarity">
    <text evidence="1">Belongs to the glycosyltransferase 2 family.</text>
</comment>
<dbReference type="Proteomes" id="UP000253083">
    <property type="component" value="Unassembled WGS sequence"/>
</dbReference>
<evidence type="ECO:0000256" key="1">
    <source>
        <dbReference type="ARBA" id="ARBA00006739"/>
    </source>
</evidence>
<dbReference type="PANTHER" id="PTHR43179">
    <property type="entry name" value="RHAMNOSYLTRANSFERASE WBBL"/>
    <property type="match status" value="1"/>
</dbReference>
<evidence type="ECO:0000256" key="3">
    <source>
        <dbReference type="ARBA" id="ARBA00022679"/>
    </source>
</evidence>
<comment type="caution">
    <text evidence="5">The sequence shown here is derived from an EMBL/GenBank/DDBJ whole genome shotgun (WGS) entry which is preliminary data.</text>
</comment>
<dbReference type="InterPro" id="IPR001173">
    <property type="entry name" value="Glyco_trans_2-like"/>
</dbReference>
<evidence type="ECO:0000259" key="4">
    <source>
        <dbReference type="Pfam" id="PF00535"/>
    </source>
</evidence>
<name>A0A395JMT8_9GAMM</name>
<dbReference type="InterPro" id="IPR029044">
    <property type="entry name" value="Nucleotide-diphossugar_trans"/>
</dbReference>